<protein>
    <submittedName>
        <fullName evidence="1">Uncharacterized protein</fullName>
    </submittedName>
</protein>
<sequence length="64" mass="7618">DKCGVDKNEEENPSVDVIGERKVKLLTIGTWVEHELNGIKVEQKRRIKDFKKSSKRRRKRRRLS</sequence>
<comment type="caution">
    <text evidence="1">The sequence shown here is derived from an EMBL/GenBank/DDBJ whole genome shotgun (WGS) entry which is preliminary data.</text>
</comment>
<name>A0ABS8UR43_DATST</name>
<dbReference type="EMBL" id="JACEIK010002469">
    <property type="protein sequence ID" value="MCD9561384.1"/>
    <property type="molecule type" value="Genomic_DNA"/>
</dbReference>
<feature type="non-terminal residue" evidence="1">
    <location>
        <position position="1"/>
    </location>
</feature>
<keyword evidence="2" id="KW-1185">Reference proteome</keyword>
<gene>
    <name evidence="1" type="ORF">HAX54_020448</name>
</gene>
<evidence type="ECO:0000313" key="2">
    <source>
        <dbReference type="Proteomes" id="UP000823775"/>
    </source>
</evidence>
<proteinExistence type="predicted"/>
<accession>A0ABS8UR43</accession>
<reference evidence="1 2" key="1">
    <citation type="journal article" date="2021" name="BMC Genomics">
        <title>Datura genome reveals duplications of psychoactive alkaloid biosynthetic genes and high mutation rate following tissue culture.</title>
        <authorList>
            <person name="Rajewski A."/>
            <person name="Carter-House D."/>
            <person name="Stajich J."/>
            <person name="Litt A."/>
        </authorList>
    </citation>
    <scope>NUCLEOTIDE SEQUENCE [LARGE SCALE GENOMIC DNA]</scope>
    <source>
        <strain evidence="1">AR-01</strain>
    </source>
</reference>
<evidence type="ECO:0000313" key="1">
    <source>
        <dbReference type="EMBL" id="MCD9561384.1"/>
    </source>
</evidence>
<dbReference type="Proteomes" id="UP000823775">
    <property type="component" value="Unassembled WGS sequence"/>
</dbReference>
<organism evidence="1 2">
    <name type="scientific">Datura stramonium</name>
    <name type="common">Jimsonweed</name>
    <name type="synonym">Common thornapple</name>
    <dbReference type="NCBI Taxonomy" id="4076"/>
    <lineage>
        <taxon>Eukaryota</taxon>
        <taxon>Viridiplantae</taxon>
        <taxon>Streptophyta</taxon>
        <taxon>Embryophyta</taxon>
        <taxon>Tracheophyta</taxon>
        <taxon>Spermatophyta</taxon>
        <taxon>Magnoliopsida</taxon>
        <taxon>eudicotyledons</taxon>
        <taxon>Gunneridae</taxon>
        <taxon>Pentapetalae</taxon>
        <taxon>asterids</taxon>
        <taxon>lamiids</taxon>
        <taxon>Solanales</taxon>
        <taxon>Solanaceae</taxon>
        <taxon>Solanoideae</taxon>
        <taxon>Datureae</taxon>
        <taxon>Datura</taxon>
    </lineage>
</organism>